<name>A0A0A0JGK3_9MICO</name>
<dbReference type="Pfam" id="PF22234">
    <property type="entry name" value="Rv2466c-like"/>
    <property type="match status" value="1"/>
</dbReference>
<keyword evidence="2" id="KW-1185">Reference proteome</keyword>
<dbReference type="OrthoDB" id="4125991at2"/>
<protein>
    <submittedName>
        <fullName evidence="1">DSBA oxidoreductase</fullName>
    </submittedName>
</protein>
<dbReference type="eggNOG" id="COG3917">
    <property type="taxonomic scope" value="Bacteria"/>
</dbReference>
<dbReference type="STRING" id="1385520.N802_01485"/>
<reference evidence="1 2" key="1">
    <citation type="submission" date="2013-08" db="EMBL/GenBank/DDBJ databases">
        <title>The genome sequence of Knoellia sinensis.</title>
        <authorList>
            <person name="Zhu W."/>
            <person name="Wang G."/>
        </authorList>
    </citation>
    <scope>NUCLEOTIDE SEQUENCE [LARGE SCALE GENOMIC DNA]</scope>
    <source>
        <strain evidence="1 2">KCTC 19936</strain>
    </source>
</reference>
<sequence>MARMSAATPVTFHFDPTCPWAWMTSRWLGDEVEPHRDLDVTWAVMSLYYLNETRDIPAGYREMLTERQNLSGAVVAARAKYGDKVVKPLYDAIGTRLHPQGRQDLDTILEEAFAEVGVEPVSLEEIRSDEVQEALRAGTQAVIDKVGDDVGTPTIDIAGAAFFGPVVTPAPKGEAALNLWDGSVLVAGVPGFYEIKRSRTVGPQFD</sequence>
<dbReference type="SUPFAM" id="SSF52833">
    <property type="entry name" value="Thioredoxin-like"/>
    <property type="match status" value="1"/>
</dbReference>
<organism evidence="1 2">
    <name type="scientific">Knoellia sinensis KCTC 19936</name>
    <dbReference type="NCBI Taxonomy" id="1385520"/>
    <lineage>
        <taxon>Bacteria</taxon>
        <taxon>Bacillati</taxon>
        <taxon>Actinomycetota</taxon>
        <taxon>Actinomycetes</taxon>
        <taxon>Micrococcales</taxon>
        <taxon>Intrasporangiaceae</taxon>
        <taxon>Knoellia</taxon>
    </lineage>
</organism>
<gene>
    <name evidence="1" type="ORF">N802_01485</name>
</gene>
<dbReference type="AlphaFoldDB" id="A0A0A0JGK3"/>
<comment type="caution">
    <text evidence="1">The sequence shown here is derived from an EMBL/GenBank/DDBJ whole genome shotgun (WGS) entry which is preliminary data.</text>
</comment>
<dbReference type="InterPro" id="IPR036249">
    <property type="entry name" value="Thioredoxin-like_sf"/>
</dbReference>
<evidence type="ECO:0000313" key="1">
    <source>
        <dbReference type="EMBL" id="KGN34756.1"/>
    </source>
</evidence>
<dbReference type="Gene3D" id="3.40.30.10">
    <property type="entry name" value="Glutaredoxin"/>
    <property type="match status" value="1"/>
</dbReference>
<evidence type="ECO:0000313" key="2">
    <source>
        <dbReference type="Proteomes" id="UP000030002"/>
    </source>
</evidence>
<dbReference type="InterPro" id="IPR053977">
    <property type="entry name" value="Rv2466c-like"/>
</dbReference>
<dbReference type="Proteomes" id="UP000030002">
    <property type="component" value="Unassembled WGS sequence"/>
</dbReference>
<proteinExistence type="predicted"/>
<dbReference type="EMBL" id="AVPJ01000001">
    <property type="protein sequence ID" value="KGN34756.1"/>
    <property type="molecule type" value="Genomic_DNA"/>
</dbReference>
<accession>A0A0A0JGK3</accession>